<feature type="domain" description="Spaetzle" evidence="5">
    <location>
        <begin position="475"/>
        <end position="565"/>
    </location>
</feature>
<evidence type="ECO:0000256" key="2">
    <source>
        <dbReference type="ARBA" id="ARBA00023157"/>
    </source>
</evidence>
<feature type="compositionally biased region" description="Polar residues" evidence="4">
    <location>
        <begin position="586"/>
        <end position="596"/>
    </location>
</feature>
<dbReference type="InterPro" id="IPR029034">
    <property type="entry name" value="Cystine-knot_cytokine"/>
</dbReference>
<keyword evidence="1" id="KW-0732">Signal</keyword>
<dbReference type="InterPro" id="IPR052444">
    <property type="entry name" value="Spz/Toll_ligand-like"/>
</dbReference>
<feature type="compositionally biased region" description="Polar residues" evidence="4">
    <location>
        <begin position="176"/>
        <end position="188"/>
    </location>
</feature>
<evidence type="ECO:0000256" key="4">
    <source>
        <dbReference type="SAM" id="MobiDB-lite"/>
    </source>
</evidence>
<dbReference type="GO" id="GO:0005615">
    <property type="term" value="C:extracellular space"/>
    <property type="evidence" value="ECO:0007669"/>
    <property type="project" value="UniProtKB-ARBA"/>
</dbReference>
<protein>
    <recommendedName>
        <fullName evidence="5">Spaetzle domain-containing protein</fullName>
    </recommendedName>
</protein>
<feature type="region of interest" description="Disordered" evidence="4">
    <location>
        <begin position="633"/>
        <end position="752"/>
    </location>
</feature>
<keyword evidence="3" id="KW-0325">Glycoprotein</keyword>
<organism evidence="6 7">
    <name type="scientific">Tigriopus californicus</name>
    <name type="common">Marine copepod</name>
    <dbReference type="NCBI Taxonomy" id="6832"/>
    <lineage>
        <taxon>Eukaryota</taxon>
        <taxon>Metazoa</taxon>
        <taxon>Ecdysozoa</taxon>
        <taxon>Arthropoda</taxon>
        <taxon>Crustacea</taxon>
        <taxon>Multicrustacea</taxon>
        <taxon>Hexanauplia</taxon>
        <taxon>Copepoda</taxon>
        <taxon>Harpacticoida</taxon>
        <taxon>Harpacticidae</taxon>
        <taxon>Tigriopus</taxon>
    </lineage>
</organism>
<feature type="region of interest" description="Disordered" evidence="4">
    <location>
        <begin position="330"/>
        <end position="383"/>
    </location>
</feature>
<evidence type="ECO:0000256" key="1">
    <source>
        <dbReference type="ARBA" id="ARBA00022729"/>
    </source>
</evidence>
<evidence type="ECO:0000313" key="6">
    <source>
        <dbReference type="EMBL" id="TRY80411.1"/>
    </source>
</evidence>
<comment type="caution">
    <text evidence="6">The sequence shown here is derived from an EMBL/GenBank/DDBJ whole genome shotgun (WGS) entry which is preliminary data.</text>
</comment>
<gene>
    <name evidence="6" type="ORF">TCAL_16787</name>
</gene>
<feature type="compositionally biased region" description="Acidic residues" evidence="4">
    <location>
        <begin position="157"/>
        <end position="167"/>
    </location>
</feature>
<dbReference type="GO" id="GO:0021556">
    <property type="term" value="P:central nervous system formation"/>
    <property type="evidence" value="ECO:0007669"/>
    <property type="project" value="TreeGrafter"/>
</dbReference>
<feature type="compositionally biased region" description="Basic and acidic residues" evidence="4">
    <location>
        <begin position="330"/>
        <end position="340"/>
    </location>
</feature>
<feature type="region of interest" description="Disordered" evidence="4">
    <location>
        <begin position="245"/>
        <end position="281"/>
    </location>
</feature>
<dbReference type="Gene3D" id="2.10.90.10">
    <property type="entry name" value="Cystine-knot cytokines"/>
    <property type="match status" value="1"/>
</dbReference>
<dbReference type="PANTHER" id="PTHR23199:SF12">
    <property type="entry name" value="NEUROTROPHIN 1-RELATED"/>
    <property type="match status" value="1"/>
</dbReference>
<dbReference type="InterPro" id="IPR032104">
    <property type="entry name" value="Spaetzle"/>
</dbReference>
<dbReference type="STRING" id="6832.A0A553PRX4"/>
<evidence type="ECO:0000259" key="5">
    <source>
        <dbReference type="Pfam" id="PF16077"/>
    </source>
</evidence>
<proteinExistence type="predicted"/>
<dbReference type="AlphaFoldDB" id="A0A553PRX4"/>
<dbReference type="GO" id="GO:0008083">
    <property type="term" value="F:growth factor activity"/>
    <property type="evidence" value="ECO:0007669"/>
    <property type="project" value="TreeGrafter"/>
</dbReference>
<dbReference type="PANTHER" id="PTHR23199">
    <property type="entry name" value="NEUROTROPHIN 1-RELATED"/>
    <property type="match status" value="1"/>
</dbReference>
<dbReference type="GO" id="GO:0045087">
    <property type="term" value="P:innate immune response"/>
    <property type="evidence" value="ECO:0007669"/>
    <property type="project" value="TreeGrafter"/>
</dbReference>
<dbReference type="EMBL" id="VCGU01000001">
    <property type="protein sequence ID" value="TRY80411.1"/>
    <property type="molecule type" value="Genomic_DNA"/>
</dbReference>
<dbReference type="GO" id="GO:0005121">
    <property type="term" value="F:Toll binding"/>
    <property type="evidence" value="ECO:0007669"/>
    <property type="project" value="TreeGrafter"/>
</dbReference>
<feature type="compositionally biased region" description="Acidic residues" evidence="4">
    <location>
        <begin position="61"/>
        <end position="85"/>
    </location>
</feature>
<feature type="region of interest" description="Disordered" evidence="4">
    <location>
        <begin position="586"/>
        <end position="606"/>
    </location>
</feature>
<name>A0A553PRX4_TIGCA</name>
<evidence type="ECO:0000256" key="3">
    <source>
        <dbReference type="ARBA" id="ARBA00023180"/>
    </source>
</evidence>
<feature type="region of interest" description="Disordered" evidence="4">
    <location>
        <begin position="157"/>
        <end position="215"/>
    </location>
</feature>
<feature type="compositionally biased region" description="Basic residues" evidence="4">
    <location>
        <begin position="96"/>
        <end position="114"/>
    </location>
</feature>
<dbReference type="Pfam" id="PF16077">
    <property type="entry name" value="Spaetzle"/>
    <property type="match status" value="1"/>
</dbReference>
<keyword evidence="2" id="KW-1015">Disulfide bond</keyword>
<keyword evidence="7" id="KW-1185">Reference proteome</keyword>
<reference evidence="6 7" key="1">
    <citation type="journal article" date="2018" name="Nat. Ecol. Evol.">
        <title>Genomic signatures of mitonuclear coevolution across populations of Tigriopus californicus.</title>
        <authorList>
            <person name="Barreto F.S."/>
            <person name="Watson E.T."/>
            <person name="Lima T.G."/>
            <person name="Willett C.S."/>
            <person name="Edmands S."/>
            <person name="Li W."/>
            <person name="Burton R.S."/>
        </authorList>
    </citation>
    <scope>NUCLEOTIDE SEQUENCE [LARGE SCALE GENOMIC DNA]</scope>
    <source>
        <strain evidence="6 7">San Diego</strain>
    </source>
</reference>
<feature type="region of interest" description="Disordered" evidence="4">
    <location>
        <begin position="61"/>
        <end position="141"/>
    </location>
</feature>
<accession>A0A553PRX4</accession>
<dbReference type="SUPFAM" id="SSF57501">
    <property type="entry name" value="Cystine-knot cytokines"/>
    <property type="match status" value="1"/>
</dbReference>
<dbReference type="Proteomes" id="UP000318571">
    <property type="component" value="Chromosome 12"/>
</dbReference>
<evidence type="ECO:0000313" key="7">
    <source>
        <dbReference type="Proteomes" id="UP000318571"/>
    </source>
</evidence>
<sequence>MRKSRFYNLALIFFFQDGDNPQQGRSIGDSKTRWLPGQREHGNDFEAIEAELSEILFGSTEEETIESEEQADEDLGADHDNDDDNGMVKINAKARIPIRKRIGTNKPGGRRRKRPLQDIRPSDVTPIALQPDSDIIDGDRGEFKDYDYKNYDLYAYDEDSQEEEEEEKPTPEEVLSDSNATLTMSPQASEIRASRPFPMGGKRRRNPFGPHLPIGLPGLAPNGKIIRGRNRPYIPLSNSPSLTLGENSKIFPRRRPKFGPKPNGRQQLGRKSNRPNHLAAGPSSCIPVLHVESNLNLDTMSDTIENPFKDEMRLNPTLSFLEDKELHELKGTLTSRDRPLPGKGKRDRLPGRNLGPGPLKRKNHNSNNNNIRPSAVKSQRSYQISQSGDCNHYTDDLCLDANNYPSEQILGLLDRNRRIGADLVADVIDQSADNLIDGVTSAQENSYTFTHYFGENRRQDGVEQKHRDFAEEGGFLCPSEIMYAKPKRGKTAQGTWKDIVNVKDYTQTLRMEKCLKPGGGCSYVSHHYKSQCSQVYNYHRLLSWDKERGLHMDIYKVPTCCSCHIMGYSYVYPPLKSSQGGLQKPAFNNQNSNGFSPSIPEFGGPSGGFTESKNVGFVDNSNKDFTAFMNTVSSKFPDDNGPDFGLSEQPSNLRSEAVAPPTNSVSSRTNKPRELSKPPGNTVRRRISSVRRRLDRDRKPMAHSQPEDEDEFKVRAKEANNFQARAEPTESESDDETSKTDESGGETKSVNYGYHPIIDFFDRYRWSAASR</sequence>